<evidence type="ECO:0000313" key="2">
    <source>
        <dbReference type="Proteomes" id="UP000232883"/>
    </source>
</evidence>
<proteinExistence type="predicted"/>
<dbReference type="EMBL" id="CP025096">
    <property type="protein sequence ID" value="AUD06363.1"/>
    <property type="molecule type" value="Genomic_DNA"/>
</dbReference>
<dbReference type="PROSITE" id="PS51257">
    <property type="entry name" value="PROKAR_LIPOPROTEIN"/>
    <property type="match status" value="1"/>
</dbReference>
<sequence>MNVTRLFSCIVCLIIAIVVGGCGDHRIPDVTPGSGSSKLRVKTITQDQPNNTAKASSFLYDAQGRLGKIITYQTPDSTQAQVENSVYQYDGQNRLTELKRDVVRRGEPFGTNTERYTYSYNLVGQIAALGYTNNNSSGGSWSVTPQYDGNNRVIGTAKSFNTGGLSTSEHSTFTYTGNNITFATTTGAIFRNITFPSETVNTTYTYDTGLNPFYGVFVIPAPTAFARIPGSIMTYYTYFGGFANLLNLNQNNVLTDGTNTYTYTYNSANLPTSRITTMGGSVTETLHYEYESY</sequence>
<protein>
    <recommendedName>
        <fullName evidence="3">DUF4595 domain-containing protein</fullName>
    </recommendedName>
</protein>
<name>A0A2K8Z904_9BACT</name>
<reference evidence="1 2" key="1">
    <citation type="submission" date="2017-11" db="EMBL/GenBank/DDBJ databases">
        <title>Taxonomic description and genome sequences of Spirosoma HA7 sp. nov., isolated from pollen microhabitat of Corylus avellana.</title>
        <authorList>
            <person name="Ambika Manirajan B."/>
            <person name="Suarez C."/>
            <person name="Ratering S."/>
            <person name="Geissler-Plaum R."/>
            <person name="Cardinale M."/>
            <person name="Sylvia S."/>
        </authorList>
    </citation>
    <scope>NUCLEOTIDE SEQUENCE [LARGE SCALE GENOMIC DNA]</scope>
    <source>
        <strain evidence="1 2">HA7</strain>
    </source>
</reference>
<dbReference type="OrthoDB" id="940356at2"/>
<evidence type="ECO:0000313" key="1">
    <source>
        <dbReference type="EMBL" id="AUD06363.1"/>
    </source>
</evidence>
<dbReference type="Proteomes" id="UP000232883">
    <property type="component" value="Chromosome"/>
</dbReference>
<dbReference type="KEGG" id="spir:CWM47_33705"/>
<accession>A0A2K8Z904</accession>
<organism evidence="1 2">
    <name type="scientific">Spirosoma pollinicola</name>
    <dbReference type="NCBI Taxonomy" id="2057025"/>
    <lineage>
        <taxon>Bacteria</taxon>
        <taxon>Pseudomonadati</taxon>
        <taxon>Bacteroidota</taxon>
        <taxon>Cytophagia</taxon>
        <taxon>Cytophagales</taxon>
        <taxon>Cytophagaceae</taxon>
        <taxon>Spirosoma</taxon>
    </lineage>
</organism>
<dbReference type="RefSeq" id="WP_100992908.1">
    <property type="nucleotide sequence ID" value="NZ_CP025096.1"/>
</dbReference>
<keyword evidence="2" id="KW-1185">Reference proteome</keyword>
<dbReference type="AlphaFoldDB" id="A0A2K8Z904"/>
<evidence type="ECO:0008006" key="3">
    <source>
        <dbReference type="Google" id="ProtNLM"/>
    </source>
</evidence>
<dbReference type="Gene3D" id="2.180.10.10">
    <property type="entry name" value="RHS repeat-associated core"/>
    <property type="match status" value="1"/>
</dbReference>
<gene>
    <name evidence="1" type="ORF">CWM47_33705</name>
</gene>